<dbReference type="HOGENOM" id="CLU_056788_4_1_9"/>
<proteinExistence type="predicted"/>
<dbReference type="EMBL" id="BA000043">
    <property type="protein sequence ID" value="BAD77591.1"/>
    <property type="molecule type" value="Genomic_DNA"/>
</dbReference>
<dbReference type="eggNOG" id="COG3415">
    <property type="taxonomic scope" value="Bacteria"/>
</dbReference>
<evidence type="ECO:0000313" key="1">
    <source>
        <dbReference type="EMBL" id="BAD77591.1"/>
    </source>
</evidence>
<sequence>MKRLKITNDHGWTPRTLRKEERKIKNISLRQRVIAVRLVMEGYLGKDVASMLNLCRQSVAFYVSLFNEGGLDLLLDRKYPPGREPFLTPEQQQELKQTILTHTPAELGWDIASSWNTRILQSYIREHYGVDMSREGIRKLLHRM</sequence>
<evidence type="ECO:0000313" key="2">
    <source>
        <dbReference type="Proteomes" id="UP000001172"/>
    </source>
</evidence>
<dbReference type="Pfam" id="PF13565">
    <property type="entry name" value="HTH_32"/>
    <property type="match status" value="1"/>
</dbReference>
<accession>Q5KUP5</accession>
<dbReference type="SUPFAM" id="SSF46689">
    <property type="entry name" value="Homeodomain-like"/>
    <property type="match status" value="1"/>
</dbReference>
<dbReference type="STRING" id="235909.GK3306"/>
<reference evidence="1 2" key="1">
    <citation type="journal article" date="2004" name="Nucleic Acids Res.">
        <title>Thermoadaptation trait revealed by the genome sequence of thermophilic Geobacillus kaustophilus.</title>
        <authorList>
            <person name="Takami H."/>
            <person name="Takaki Y."/>
            <person name="Chee G.J."/>
            <person name="Nishi S."/>
            <person name="Shimamura S."/>
            <person name="Suzuki H."/>
            <person name="Matsui S."/>
            <person name="Uchiyama I."/>
        </authorList>
    </citation>
    <scope>NUCLEOTIDE SEQUENCE [LARGE SCALE GENOMIC DNA]</scope>
    <source>
        <strain evidence="1 2">HTA426</strain>
    </source>
</reference>
<organism evidence="1 2">
    <name type="scientific">Geobacillus kaustophilus (strain HTA426)</name>
    <dbReference type="NCBI Taxonomy" id="235909"/>
    <lineage>
        <taxon>Bacteria</taxon>
        <taxon>Bacillati</taxon>
        <taxon>Bacillota</taxon>
        <taxon>Bacilli</taxon>
        <taxon>Bacillales</taxon>
        <taxon>Anoxybacillaceae</taxon>
        <taxon>Geobacillus</taxon>
        <taxon>Geobacillus thermoleovorans group</taxon>
    </lineage>
</organism>
<dbReference type="KEGG" id="gka:GK3306"/>
<keyword evidence="2" id="KW-1185">Reference proteome</keyword>
<dbReference type="Proteomes" id="UP000001172">
    <property type="component" value="Chromosome"/>
</dbReference>
<gene>
    <name evidence="1" type="ordered locus">GK3306</name>
</gene>
<protein>
    <submittedName>
        <fullName evidence="1">Transposase of IS642-like element</fullName>
    </submittedName>
</protein>
<name>Q5KUP5_GEOKA</name>
<dbReference type="AlphaFoldDB" id="Q5KUP5"/>
<dbReference type="InterPro" id="IPR009057">
    <property type="entry name" value="Homeodomain-like_sf"/>
</dbReference>